<dbReference type="AlphaFoldDB" id="A0A3B0ZR82"/>
<keyword evidence="4 5" id="KW-0472">Membrane</keyword>
<feature type="non-terminal residue" evidence="7">
    <location>
        <position position="514"/>
    </location>
</feature>
<name>A0A3B0ZR82_9ZZZZ</name>
<dbReference type="Pfam" id="PF00916">
    <property type="entry name" value="Sulfate_transp"/>
    <property type="match status" value="1"/>
</dbReference>
<feature type="transmembrane region" description="Helical" evidence="5">
    <location>
        <begin position="122"/>
        <end position="142"/>
    </location>
</feature>
<evidence type="ECO:0000256" key="4">
    <source>
        <dbReference type="ARBA" id="ARBA00023136"/>
    </source>
</evidence>
<feature type="domain" description="SLC26A/SulP transporter" evidence="6">
    <location>
        <begin position="17"/>
        <end position="393"/>
    </location>
</feature>
<keyword evidence="2 5" id="KW-0812">Transmembrane</keyword>
<feature type="transmembrane region" description="Helical" evidence="5">
    <location>
        <begin position="387"/>
        <end position="420"/>
    </location>
</feature>
<feature type="transmembrane region" description="Helical" evidence="5">
    <location>
        <begin position="175"/>
        <end position="193"/>
    </location>
</feature>
<feature type="transmembrane region" description="Helical" evidence="5">
    <location>
        <begin position="337"/>
        <end position="366"/>
    </location>
</feature>
<evidence type="ECO:0000256" key="1">
    <source>
        <dbReference type="ARBA" id="ARBA00004141"/>
    </source>
</evidence>
<organism evidence="7">
    <name type="scientific">hydrothermal vent metagenome</name>
    <dbReference type="NCBI Taxonomy" id="652676"/>
    <lineage>
        <taxon>unclassified sequences</taxon>
        <taxon>metagenomes</taxon>
        <taxon>ecological metagenomes</taxon>
    </lineage>
</organism>
<comment type="subcellular location">
    <subcellularLocation>
        <location evidence="1">Membrane</location>
        <topology evidence="1">Multi-pass membrane protein</topology>
    </subcellularLocation>
</comment>
<evidence type="ECO:0000256" key="3">
    <source>
        <dbReference type="ARBA" id="ARBA00022989"/>
    </source>
</evidence>
<dbReference type="InterPro" id="IPR011547">
    <property type="entry name" value="SLC26A/SulP_dom"/>
</dbReference>
<dbReference type="GO" id="GO:0055085">
    <property type="term" value="P:transmembrane transport"/>
    <property type="evidence" value="ECO:0007669"/>
    <property type="project" value="InterPro"/>
</dbReference>
<evidence type="ECO:0000313" key="7">
    <source>
        <dbReference type="EMBL" id="VAW89857.1"/>
    </source>
</evidence>
<feature type="transmembrane region" description="Helical" evidence="5">
    <location>
        <begin position="296"/>
        <end position="317"/>
    </location>
</feature>
<feature type="transmembrane region" description="Helical" evidence="5">
    <location>
        <begin position="95"/>
        <end position="115"/>
    </location>
</feature>
<feature type="transmembrane region" description="Helical" evidence="5">
    <location>
        <begin position="45"/>
        <end position="65"/>
    </location>
</feature>
<protein>
    <submittedName>
        <fullName evidence="7">Probable sulfate transporter</fullName>
    </submittedName>
</protein>
<feature type="transmembrane region" description="Helical" evidence="5">
    <location>
        <begin position="20"/>
        <end position="39"/>
    </location>
</feature>
<accession>A0A3B0ZR82</accession>
<evidence type="ECO:0000256" key="2">
    <source>
        <dbReference type="ARBA" id="ARBA00022692"/>
    </source>
</evidence>
<proteinExistence type="predicted"/>
<feature type="transmembrane region" description="Helical" evidence="5">
    <location>
        <begin position="205"/>
        <end position="227"/>
    </location>
</feature>
<feature type="transmembrane region" description="Helical" evidence="5">
    <location>
        <begin position="252"/>
        <end position="275"/>
    </location>
</feature>
<gene>
    <name evidence="7" type="ORF">MNBD_GAMMA18-53</name>
</gene>
<sequence>MRESPQNGLKGLKHWRYDLLAGIQVALVSLPLSLGIAIASGAPPVTGLISAIIAGFIFPFLGGAYVTISGPAAGLAPALLSGMLLLGGGDLAVGYPLLLVAICLTGLVQIVLAFFKTGRYAIFLPVTVVEAMLAAIGLMIIIKQIPSLMGAVSPTSQSMLETISKLPLALPQLEWSIFFIGGLSLFLMFYLNASRHEWMRKVPPPLFVACLGIGLGYLFSLDTKFLITMPENLLEGGITFPAFDEVLNRPELWWSILLVVITLTLIDGVESLATIKAVDKIDPFQRKSDANITLRTMGVSNSLSSIFGGLTIIPGGVKSRVNIDAGGRTLWANFYNAIFLLVFLFVAIDIIARIPLAAIAAILIYVGWKLCEYKVFTKTYAIGRDQIVIFVITVLAILGTDLLLGILIGVAAEVLMLLYLLTPSFRSVLSGRLGLGQSFSLVWQNLRGLFCDPVISVVQKENEGHPHYEIALSSIVCFNLIHLDKLLANLPAGAGVTLVVTESGRIIDHTGMEY</sequence>
<reference evidence="7" key="1">
    <citation type="submission" date="2018-06" db="EMBL/GenBank/DDBJ databases">
        <authorList>
            <person name="Zhirakovskaya E."/>
        </authorList>
    </citation>
    <scope>NUCLEOTIDE SEQUENCE</scope>
</reference>
<dbReference type="PANTHER" id="PTHR11814">
    <property type="entry name" value="SULFATE TRANSPORTER"/>
    <property type="match status" value="1"/>
</dbReference>
<dbReference type="GO" id="GO:0016020">
    <property type="term" value="C:membrane"/>
    <property type="evidence" value="ECO:0007669"/>
    <property type="project" value="UniProtKB-SubCell"/>
</dbReference>
<evidence type="ECO:0000256" key="5">
    <source>
        <dbReference type="SAM" id="Phobius"/>
    </source>
</evidence>
<dbReference type="EMBL" id="UOFP01000294">
    <property type="protein sequence ID" value="VAW89857.1"/>
    <property type="molecule type" value="Genomic_DNA"/>
</dbReference>
<keyword evidence="3 5" id="KW-1133">Transmembrane helix</keyword>
<dbReference type="InterPro" id="IPR001902">
    <property type="entry name" value="SLC26A/SulP_fam"/>
</dbReference>
<evidence type="ECO:0000259" key="6">
    <source>
        <dbReference type="Pfam" id="PF00916"/>
    </source>
</evidence>